<comment type="caution">
    <text evidence="3">The sequence shown here is derived from an EMBL/GenBank/DDBJ whole genome shotgun (WGS) entry which is preliminary data.</text>
</comment>
<feature type="transmembrane region" description="Helical" evidence="2">
    <location>
        <begin position="65"/>
        <end position="86"/>
    </location>
</feature>
<feature type="transmembrane region" description="Helical" evidence="2">
    <location>
        <begin position="203"/>
        <end position="228"/>
    </location>
</feature>
<accession>A0ABR4GN81</accession>
<feature type="region of interest" description="Disordered" evidence="1">
    <location>
        <begin position="575"/>
        <end position="598"/>
    </location>
</feature>
<evidence type="ECO:0000313" key="4">
    <source>
        <dbReference type="Proteomes" id="UP001610563"/>
    </source>
</evidence>
<sequence>MATTRSPAKLKPHLLSAWRTLTRPYKWATRRFRLFLRAVGLGILAIVRGDEPPKVLVYKSRRAVIFRSAVHVLPACVSLILITLNLHGYFIGRELQGYSGTDDGKLGALQVAAKIQVLSTPAASLLQDQRLIALYDCQELLILASAYHSVFSAPIGALPKSGTHLKNHQERASLTASASSFFWSLEFWGAILSHNTRHWRQNYLLVGLLVFSGVLATLAGPSTAVLMIPRKLDWPVGGGIFWLNGSESELWPTNLGAGYLQDYACLTDEARLHDFRCPSAGYLSIFAQLSTWWNFPDALHEVQLQDSSIRKIFYIASNIERIKDTWIYTAHGPTANLQDATVNFYRNGLLYLRTYNRHEAPYPVSLELAESKKFELNTQVPAVRVACLEHRPLSLQDVSLPITFPKLEQFAMYRTRKKAGEIIDIADALRDNLAARGLVAANDTNTGGGFSLVPEAPQLLAVPLNITAGSAGSLGLLILEQLDIEGTKMNPVTCTVDARWTRATSIIEASPNGDILAHDFVRDQTRNVVKTELVSSSYIQTGLNGFHPPDDASWKHIQIHPDWFDLLSPRVSNASLLNDTSRPNPDYRRQEHTTTLQDQTQIEDSTLLERLLSLYDLPTTGSSSYITGLRIIALEVAISMLFTDGLSRTAAHRHRETWRLFPAWTYNAWHATNESLARSMVRHGAPIETYSRPDVLKDPEHTTRMVMHAKFFGYALTPTNWFDYLSIVLLLAHILLAIAHTAWSLWRGETSEAWDSIPELVVLAQQSPPAGTPLLDNTCAGARSMRTMRRVVRVESAVNGSSGAAPATAAKDTLRLTFRGVWDDRKKDDIPEVEFAYGNGP</sequence>
<keyword evidence="2" id="KW-0472">Membrane</keyword>
<name>A0ABR4GN81_9EURO</name>
<dbReference type="Proteomes" id="UP001610563">
    <property type="component" value="Unassembled WGS sequence"/>
</dbReference>
<reference evidence="3 4" key="1">
    <citation type="submission" date="2024-07" db="EMBL/GenBank/DDBJ databases">
        <title>Section-level genome sequencing and comparative genomics of Aspergillus sections Usti and Cavernicolus.</title>
        <authorList>
            <consortium name="Lawrence Berkeley National Laboratory"/>
            <person name="Nybo J.L."/>
            <person name="Vesth T.C."/>
            <person name="Theobald S."/>
            <person name="Frisvad J.C."/>
            <person name="Larsen T.O."/>
            <person name="Kjaerboelling I."/>
            <person name="Rothschild-Mancinelli K."/>
            <person name="Lyhne E.K."/>
            <person name="Kogle M.E."/>
            <person name="Barry K."/>
            <person name="Clum A."/>
            <person name="Na H."/>
            <person name="Ledsgaard L."/>
            <person name="Lin J."/>
            <person name="Lipzen A."/>
            <person name="Kuo A."/>
            <person name="Riley R."/>
            <person name="Mondo S."/>
            <person name="Labutti K."/>
            <person name="Haridas S."/>
            <person name="Pangalinan J."/>
            <person name="Salamov A.A."/>
            <person name="Simmons B.A."/>
            <person name="Magnuson J.K."/>
            <person name="Chen J."/>
            <person name="Drula E."/>
            <person name="Henrissat B."/>
            <person name="Wiebenga A."/>
            <person name="Lubbers R.J."/>
            <person name="Gomes A.C."/>
            <person name="Makela M.R."/>
            <person name="Stajich J."/>
            <person name="Grigoriev I.V."/>
            <person name="Mortensen U.H."/>
            <person name="De Vries R.P."/>
            <person name="Baker S.E."/>
            <person name="Andersen M.R."/>
        </authorList>
    </citation>
    <scope>NUCLEOTIDE SEQUENCE [LARGE SCALE GENOMIC DNA]</scope>
    <source>
        <strain evidence="3 4">CBS 209.92</strain>
    </source>
</reference>
<keyword evidence="2" id="KW-1133">Transmembrane helix</keyword>
<keyword evidence="2" id="KW-0812">Transmembrane</keyword>
<proteinExistence type="predicted"/>
<evidence type="ECO:0000256" key="2">
    <source>
        <dbReference type="SAM" id="Phobius"/>
    </source>
</evidence>
<evidence type="ECO:0000256" key="1">
    <source>
        <dbReference type="SAM" id="MobiDB-lite"/>
    </source>
</evidence>
<evidence type="ECO:0000313" key="3">
    <source>
        <dbReference type="EMBL" id="KAL2800508.1"/>
    </source>
</evidence>
<dbReference type="EMBL" id="JBFTWV010000003">
    <property type="protein sequence ID" value="KAL2800508.1"/>
    <property type="molecule type" value="Genomic_DNA"/>
</dbReference>
<organism evidence="3 4">
    <name type="scientific">Aspergillus keveii</name>
    <dbReference type="NCBI Taxonomy" id="714993"/>
    <lineage>
        <taxon>Eukaryota</taxon>
        <taxon>Fungi</taxon>
        <taxon>Dikarya</taxon>
        <taxon>Ascomycota</taxon>
        <taxon>Pezizomycotina</taxon>
        <taxon>Eurotiomycetes</taxon>
        <taxon>Eurotiomycetidae</taxon>
        <taxon>Eurotiales</taxon>
        <taxon>Aspergillaceae</taxon>
        <taxon>Aspergillus</taxon>
        <taxon>Aspergillus subgen. Nidulantes</taxon>
    </lineage>
</organism>
<keyword evidence="4" id="KW-1185">Reference proteome</keyword>
<gene>
    <name evidence="3" type="ORF">BJX66DRAFT_332078</name>
</gene>
<protein>
    <submittedName>
        <fullName evidence="3">Uncharacterized protein</fullName>
    </submittedName>
</protein>